<proteinExistence type="predicted"/>
<evidence type="ECO:0000313" key="2">
    <source>
        <dbReference type="Proteomes" id="UP000018861"/>
    </source>
</evidence>
<accession>W4P4R1</accession>
<dbReference type="EMBL" id="BAIQ01000003">
    <property type="protein sequence ID" value="GAE14368.1"/>
    <property type="molecule type" value="Genomic_DNA"/>
</dbReference>
<evidence type="ECO:0000313" key="1">
    <source>
        <dbReference type="EMBL" id="GAE14368.1"/>
    </source>
</evidence>
<dbReference type="Proteomes" id="UP000018861">
    <property type="component" value="Unassembled WGS sequence"/>
</dbReference>
<name>W4P4R1_9BACE</name>
<reference evidence="1 2" key="1">
    <citation type="journal article" date="2014" name="Genome Announc.">
        <title>Draft Genome Sequences of Three Strains of Bacteroides pyogenes Isolated from a Cat and Swine.</title>
        <authorList>
            <person name="Sakamoto M."/>
            <person name="Oshima K."/>
            <person name="Suda W."/>
            <person name="Kitamura K."/>
            <person name="Iida T."/>
            <person name="Hattori M."/>
            <person name="Ohkuma M."/>
        </authorList>
    </citation>
    <scope>NUCLEOTIDE SEQUENCE [LARGE SCALE GENOMIC DNA]</scope>
    <source>
        <strain evidence="1 2">JCM 6292</strain>
    </source>
</reference>
<comment type="caution">
    <text evidence="1">The sequence shown here is derived from an EMBL/GenBank/DDBJ whole genome shotgun (WGS) entry which is preliminary data.</text>
</comment>
<organism evidence="1 2">
    <name type="scientific">Bacteroides pyogenes JCM 6292</name>
    <dbReference type="NCBI Taxonomy" id="1235809"/>
    <lineage>
        <taxon>Bacteria</taxon>
        <taxon>Pseudomonadati</taxon>
        <taxon>Bacteroidota</taxon>
        <taxon>Bacteroidia</taxon>
        <taxon>Bacteroidales</taxon>
        <taxon>Bacteroidaceae</taxon>
        <taxon>Bacteroides</taxon>
    </lineage>
</organism>
<gene>
    <name evidence="1" type="ORF">JCM6292_492</name>
</gene>
<protein>
    <submittedName>
        <fullName evidence="1">Uncharacterized protein</fullName>
    </submittedName>
</protein>
<dbReference type="AlphaFoldDB" id="W4P4R1"/>
<sequence length="198" mass="23238">MYTDKAKKELKQQEKMMLLESTGHIWIKEEVEGTSNLQKEFNDYLDKFHSIITYAAQIYGFYHEIDRLIDQLGTYSNQLGTHTTNALAVALSSNRNKLYRELIMNSVDIVNDVRQVCLSDTKMTEKERLEVLFGIRPKLKTMNRKLKRLIRAVKYTSLADVWAEIDYNARSEADKPTIVQQCKERWKRNANRRSSESH</sequence>